<dbReference type="AlphaFoldDB" id="A0A3B0CCM0"/>
<gene>
    <name evidence="1" type="ORF">D7Z94_11195</name>
</gene>
<reference evidence="1 2" key="1">
    <citation type="submission" date="2018-10" db="EMBL/GenBank/DDBJ databases">
        <title>Ulvibacterium marinum gen. nov., sp. nov., a novel marine bacterium of the family Flavobacteriaceae, isolated from a culture of the green alga Ulva prolifera.</title>
        <authorList>
            <person name="Zhang Z."/>
        </authorList>
    </citation>
    <scope>NUCLEOTIDE SEQUENCE [LARGE SCALE GENOMIC DNA]</scope>
    <source>
        <strain evidence="1 2">CCMM003</strain>
    </source>
</reference>
<protein>
    <submittedName>
        <fullName evidence="1">Transaldolase</fullName>
    </submittedName>
</protein>
<organism evidence="1 2">
    <name type="scientific">Ulvibacterium marinum</name>
    <dbReference type="NCBI Taxonomy" id="2419782"/>
    <lineage>
        <taxon>Bacteria</taxon>
        <taxon>Pseudomonadati</taxon>
        <taxon>Bacteroidota</taxon>
        <taxon>Flavobacteriia</taxon>
        <taxon>Flavobacteriales</taxon>
        <taxon>Flavobacteriaceae</taxon>
        <taxon>Ulvibacterium</taxon>
    </lineage>
</organism>
<name>A0A3B0CCM0_9FLAO</name>
<proteinExistence type="predicted"/>
<dbReference type="OrthoDB" id="1146847at2"/>
<keyword evidence="2" id="KW-1185">Reference proteome</keyword>
<dbReference type="Proteomes" id="UP000276603">
    <property type="component" value="Unassembled WGS sequence"/>
</dbReference>
<dbReference type="Gene3D" id="3.40.30.10">
    <property type="entry name" value="Glutaredoxin"/>
    <property type="match status" value="1"/>
</dbReference>
<dbReference type="EMBL" id="RBCJ01000002">
    <property type="protein sequence ID" value="RKN81477.1"/>
    <property type="molecule type" value="Genomic_DNA"/>
</dbReference>
<dbReference type="RefSeq" id="WP_120711634.1">
    <property type="nucleotide sequence ID" value="NZ_RBCJ01000002.1"/>
</dbReference>
<evidence type="ECO:0000313" key="2">
    <source>
        <dbReference type="Proteomes" id="UP000276603"/>
    </source>
</evidence>
<dbReference type="PROSITE" id="PS51257">
    <property type="entry name" value="PROKAR_LIPOPROTEIN"/>
    <property type="match status" value="1"/>
</dbReference>
<evidence type="ECO:0000313" key="1">
    <source>
        <dbReference type="EMBL" id="RKN81477.1"/>
    </source>
</evidence>
<accession>A0A3B0CCM0</accession>
<comment type="caution">
    <text evidence="1">The sequence shown here is derived from an EMBL/GenBank/DDBJ whole genome shotgun (WGS) entry which is preliminary data.</text>
</comment>
<sequence length="461" mass="54306">MHKHLLYLFLFLLVGCSVTEKKSDNVFFAGEVVNPTSKYIILYKGENLIDSAQLDANNRFSLQLDSPENGLYHFKHSPEFQYVYLERGDSLLIRLNTMDFDESLVFSGSGSEINNFLLELFLAREAEESMIYAMYRLAPKDFNKRIDSLKQSKLDELEILVEESELSKKEREIAEASIVYNYYTYKEKYPFKHKSYTGNKVVDELPSNFYDYRKTVTYQNKDFTYLRPYYNFMINHFGNRSYMSCSKKCGIKNDVVKNHLHFNMHKLNLIDSLVKEKDLKDNLFRNVAFDYLLQIHDTEENNEIFIKEFHKLSGNNKHISEIDELYKGILNIQPDKEIPNINVLNGEGERISLKEIAKDTKTVFYFWSGTDKRHFDNITRRADYLSSKMPEYRFVGINLKTDDLKWKIMIETKDLDKENQYRAENFEEATKALVIYPMNKCIITEDAKIVDAFSNMYASSF</sequence>